<feature type="region of interest" description="Disordered" evidence="1">
    <location>
        <begin position="433"/>
        <end position="466"/>
    </location>
</feature>
<feature type="compositionally biased region" description="Basic residues" evidence="1">
    <location>
        <begin position="215"/>
        <end position="226"/>
    </location>
</feature>
<comment type="caution">
    <text evidence="2">The sequence shown here is derived from an EMBL/GenBank/DDBJ whole genome shotgun (WGS) entry which is preliminary data.</text>
</comment>
<dbReference type="Proteomes" id="UP000315522">
    <property type="component" value="Unassembled WGS sequence"/>
</dbReference>
<feature type="region of interest" description="Disordered" evidence="1">
    <location>
        <begin position="174"/>
        <end position="277"/>
    </location>
</feature>
<sequence length="466" mass="50944">MASLRVLPYEYVPTKRQHNSKHERSSVDKQPSAHRSKQQGELGVLSEKVLQSSIAETPGDAYGAGEKSRHDNVYETIAGEPARRGIQDLASIPSAEVSLSGGAADQDTLGGETGYSQVEFTGRLNHTAGKNQGVKLTNVAENGTVDNDPSSDFDSIFGDINALFEEQEVSSVIECNNGHATNPHTDAPASQTDSLVSEKESAESDTLGSGSPQLMRRRTNTKRRRGAGGSSVLIGGSSSGEGGTSDESNDESIFEGRRSKRSKSGSRNSSPDSSICYSDIDQGVTKLATRLSSHHPLPVVDFTERQKDSTSTEPDGTSNPVQDIDPQIDDSDPASDDGDDVLCRSPSWYRFGASAITESTENPRDCARPCYVAQVEDAYREREFHNIIGKEYIDGEVHYLVDWVPTLVRGHVLRKAQAQPLISRFEARCQAQKEKWKRESSDRRKGFEAADGTRQRRQRGRPRKLV</sequence>
<feature type="compositionally biased region" description="Basic and acidic residues" evidence="1">
    <location>
        <begin position="433"/>
        <end position="454"/>
    </location>
</feature>
<proteinExistence type="predicted"/>
<feature type="region of interest" description="Disordered" evidence="1">
    <location>
        <begin position="298"/>
        <end position="339"/>
    </location>
</feature>
<dbReference type="AlphaFoldDB" id="A0A559M830"/>
<organism evidence="2 3">
    <name type="scientific">Lachnellula willkommii</name>
    <dbReference type="NCBI Taxonomy" id="215461"/>
    <lineage>
        <taxon>Eukaryota</taxon>
        <taxon>Fungi</taxon>
        <taxon>Dikarya</taxon>
        <taxon>Ascomycota</taxon>
        <taxon>Pezizomycotina</taxon>
        <taxon>Leotiomycetes</taxon>
        <taxon>Helotiales</taxon>
        <taxon>Lachnaceae</taxon>
        <taxon>Lachnellula</taxon>
    </lineage>
</organism>
<feature type="compositionally biased region" description="Polar residues" evidence="1">
    <location>
        <begin position="174"/>
        <end position="195"/>
    </location>
</feature>
<evidence type="ECO:0000313" key="3">
    <source>
        <dbReference type="Proteomes" id="UP000315522"/>
    </source>
</evidence>
<evidence type="ECO:0000256" key="1">
    <source>
        <dbReference type="SAM" id="MobiDB-lite"/>
    </source>
</evidence>
<accession>A0A559M830</accession>
<feature type="compositionally biased region" description="Polar residues" evidence="1">
    <location>
        <begin position="311"/>
        <end position="321"/>
    </location>
</feature>
<feature type="compositionally biased region" description="Low complexity" evidence="1">
    <location>
        <begin position="265"/>
        <end position="274"/>
    </location>
</feature>
<feature type="region of interest" description="Disordered" evidence="1">
    <location>
        <begin position="1"/>
        <end position="50"/>
    </location>
</feature>
<keyword evidence="3" id="KW-1185">Reference proteome</keyword>
<feature type="compositionally biased region" description="Basic residues" evidence="1">
    <location>
        <begin position="455"/>
        <end position="466"/>
    </location>
</feature>
<feature type="compositionally biased region" description="Acidic residues" evidence="1">
    <location>
        <begin position="326"/>
        <end position="339"/>
    </location>
</feature>
<name>A0A559M830_9HELO</name>
<reference evidence="2 3" key="1">
    <citation type="submission" date="2018-05" db="EMBL/GenBank/DDBJ databases">
        <title>Genome sequencing and assembly of the regulated plant pathogen Lachnellula willkommii and related sister species for the development of diagnostic species identification markers.</title>
        <authorList>
            <person name="Giroux E."/>
            <person name="Bilodeau G."/>
        </authorList>
    </citation>
    <scope>NUCLEOTIDE SEQUENCE [LARGE SCALE GENOMIC DNA]</scope>
    <source>
        <strain evidence="2 3">CBS 172.35</strain>
    </source>
</reference>
<evidence type="ECO:0000313" key="2">
    <source>
        <dbReference type="EMBL" id="TVY89107.1"/>
    </source>
</evidence>
<gene>
    <name evidence="2" type="ORF">LAWI1_G004644</name>
</gene>
<dbReference type="EMBL" id="QGML01001409">
    <property type="protein sequence ID" value="TVY89107.1"/>
    <property type="molecule type" value="Genomic_DNA"/>
</dbReference>
<evidence type="ECO:0008006" key="4">
    <source>
        <dbReference type="Google" id="ProtNLM"/>
    </source>
</evidence>
<protein>
    <recommendedName>
        <fullName evidence="4">Chromo domain-containing protein</fullName>
    </recommendedName>
</protein>